<accession>A0A4R7ZVF7</accession>
<protein>
    <submittedName>
        <fullName evidence="1">Putative phage baseplate assembly protein</fullName>
    </submittedName>
</protein>
<dbReference type="OrthoDB" id="9027184at2"/>
<organism evidence="1 2">
    <name type="scientific">Kribbella kalugense</name>
    <dbReference type="NCBI Taxonomy" id="2512221"/>
    <lineage>
        <taxon>Bacteria</taxon>
        <taxon>Bacillati</taxon>
        <taxon>Actinomycetota</taxon>
        <taxon>Actinomycetes</taxon>
        <taxon>Propionibacteriales</taxon>
        <taxon>Kribbellaceae</taxon>
        <taxon>Kribbella</taxon>
    </lineage>
</organism>
<dbReference type="Proteomes" id="UP000295447">
    <property type="component" value="Unassembled WGS sequence"/>
</dbReference>
<evidence type="ECO:0000313" key="2">
    <source>
        <dbReference type="Proteomes" id="UP000295447"/>
    </source>
</evidence>
<gene>
    <name evidence="1" type="ORF">EV650_0919</name>
</gene>
<comment type="caution">
    <text evidence="1">The sequence shown here is derived from an EMBL/GenBank/DDBJ whole genome shotgun (WGS) entry which is preliminary data.</text>
</comment>
<dbReference type="RefSeq" id="WP_134115637.1">
    <property type="nucleotide sequence ID" value="NZ_SODF01000001.1"/>
</dbReference>
<dbReference type="AlphaFoldDB" id="A0A4R7ZVF7"/>
<keyword evidence="2" id="KW-1185">Reference proteome</keyword>
<reference evidence="1 2" key="1">
    <citation type="submission" date="2019-03" db="EMBL/GenBank/DDBJ databases">
        <title>Genomic Encyclopedia of Type Strains, Phase III (KMG-III): the genomes of soil and plant-associated and newly described type strains.</title>
        <authorList>
            <person name="Whitman W."/>
        </authorList>
    </citation>
    <scope>NUCLEOTIDE SEQUENCE [LARGE SCALE GENOMIC DNA]</scope>
    <source>
        <strain evidence="1 2">VKM Ac-2570</strain>
    </source>
</reference>
<dbReference type="EMBL" id="SODF01000001">
    <property type="protein sequence ID" value="TDW22087.1"/>
    <property type="molecule type" value="Genomic_DNA"/>
</dbReference>
<proteinExistence type="predicted"/>
<evidence type="ECO:0000313" key="1">
    <source>
        <dbReference type="EMBL" id="TDW22087.1"/>
    </source>
</evidence>
<sequence>MTDSPAIQRRVGTAATFSAAMLSGLGRQPALDRFTERRTDDPSIALVDAWSAVLDVLTFYSERLANEGYLPTATESSSVNELAHAVGYQPARGRASATLLAFTLEEAIGAPLLVPIPVGTKVSSMPGPGQVPQNYETVEPLDARPAWNAIAARTRSVQHIGPGARSAYVEGLRADLSIGDAVLLVGSERENSDTAGEWAFRMLSGVELLPALGSTRLSWSEPLGATTPDPTDAGLFVLRRRAGVFGANAPDYRLIQNAAARPTAVQVTAVQAARPVTLPPIGNEILVPPGRPPTVPTTGDWPGWTVVVPGGADNVVDLDGLYPTATVGSWAVLSLAGVPEPYRVQAVSETSRTDYALTSRVDRLTLRGPSIRTRFSDNVRETSVWVGSELLALAEVPNPRPVQGDRIELARPIPTVEAGRTVVVRGPHPLIQVADGVRGLTVTPDQGTSLVLHAGELLEVAAPAVDNADGSITWSTTRGTVTAQAYQLVSVRPANDAEIFTEVATTAGPTADALVFAVGLSGCYDRESVRVSANIASATHGETRSQVLGSGNASTPYQTFKLSQTPLTYVAAPGGSIVSTLQVRVDGRLWTEVSQLFGTGPADEVYTSRADADGVTTVGFGDGLTGARLPTGTNNVTATYRIGTGLVGRVDAGQLTLPMSRPLGMKAVINPSATGLAADPEPADSVRANAPRAALTLDRVVSLQDVEDFAGAVAGIGKAHATRLWDGRRLIVHLTVTGTAGQDIDDQALQDLTTALLGAGDERMPLVVDRAERLFVPVAAIVFVAAGYDQTTVLAGVRSELGTALAIDVRDLAQPLTIGDILLAAHRVPGVEAVNVTDPVADVPALPARMSAGQALPAQIVALAANGLAVS</sequence>
<name>A0A4R7ZVF7_9ACTN</name>